<feature type="compositionally biased region" description="Acidic residues" evidence="3">
    <location>
        <begin position="13"/>
        <end position="41"/>
    </location>
</feature>
<dbReference type="GO" id="GO:0006360">
    <property type="term" value="P:transcription by RNA polymerase I"/>
    <property type="evidence" value="ECO:0007669"/>
    <property type="project" value="TreeGrafter"/>
</dbReference>
<dbReference type="InterPro" id="IPR006110">
    <property type="entry name" value="Pol_omega/Rpo6/RPB6"/>
</dbReference>
<dbReference type="HAMAP" id="MF_00192">
    <property type="entry name" value="RNApol_arch_Rpo6"/>
    <property type="match status" value="1"/>
</dbReference>
<dbReference type="Gene3D" id="3.90.940.10">
    <property type="match status" value="1"/>
</dbReference>
<evidence type="ECO:0000256" key="2">
    <source>
        <dbReference type="ARBA" id="ARBA00023163"/>
    </source>
</evidence>
<evidence type="ECO:0000256" key="1">
    <source>
        <dbReference type="ARBA" id="ARBA00022478"/>
    </source>
</evidence>
<dbReference type="InterPro" id="IPR006111">
    <property type="entry name" value="Rpo6/Rpb6"/>
</dbReference>
<dbReference type="PROSITE" id="PS01111">
    <property type="entry name" value="RNA_POL_K_14KD"/>
    <property type="match status" value="1"/>
</dbReference>
<dbReference type="Proteomes" id="UP000319731">
    <property type="component" value="Unassembled WGS sequence"/>
</dbReference>
<reference evidence="4 5" key="1">
    <citation type="journal article" date="2019" name="Sci. Rep.">
        <title>Comparative genomics of chytrid fungi reveal insights into the obligate biotrophic and pathogenic lifestyle of Synchytrium endobioticum.</title>
        <authorList>
            <person name="van de Vossenberg B.T.L.H."/>
            <person name="Warris S."/>
            <person name="Nguyen H.D.T."/>
            <person name="van Gent-Pelzer M.P.E."/>
            <person name="Joly D.L."/>
            <person name="van de Geest H.C."/>
            <person name="Bonants P.J.M."/>
            <person name="Smith D.S."/>
            <person name="Levesque C.A."/>
            <person name="van der Lee T.A.J."/>
        </authorList>
    </citation>
    <scope>NUCLEOTIDE SEQUENCE [LARGE SCALE GENOMIC DNA]</scope>
    <source>
        <strain evidence="4 5">JEL517</strain>
    </source>
</reference>
<dbReference type="STRING" id="1806994.A0A507C0V4"/>
<dbReference type="GeneID" id="42005199"/>
<name>A0A507C0V4_9FUNG</name>
<dbReference type="PIRSF" id="PIRSF000778">
    <property type="entry name" value="RpoK/RPB6"/>
    <property type="match status" value="1"/>
</dbReference>
<evidence type="ECO:0000256" key="3">
    <source>
        <dbReference type="SAM" id="MobiDB-lite"/>
    </source>
</evidence>
<dbReference type="AlphaFoldDB" id="A0A507C0V4"/>
<dbReference type="GO" id="GO:0005665">
    <property type="term" value="C:RNA polymerase II, core complex"/>
    <property type="evidence" value="ECO:0007669"/>
    <property type="project" value="TreeGrafter"/>
</dbReference>
<dbReference type="PANTHER" id="PTHR47227">
    <property type="entry name" value="DNA-DIRECTED RNA POLYMERASE SUBUNIT K"/>
    <property type="match status" value="1"/>
</dbReference>
<accession>A0A507C0V4</accession>
<evidence type="ECO:0000313" key="4">
    <source>
        <dbReference type="EMBL" id="TPX33041.1"/>
    </source>
</evidence>
<keyword evidence="5" id="KW-1185">Reference proteome</keyword>
<comment type="caution">
    <text evidence="4">The sequence shown here is derived from an EMBL/GenBank/DDBJ whole genome shotgun (WGS) entry which is preliminary data.</text>
</comment>
<dbReference type="GO" id="GO:0003899">
    <property type="term" value="F:DNA-directed RNA polymerase activity"/>
    <property type="evidence" value="ECO:0007669"/>
    <property type="project" value="InterPro"/>
</dbReference>
<dbReference type="NCBIfam" id="NF002208">
    <property type="entry name" value="PRK01099.1-3"/>
    <property type="match status" value="1"/>
</dbReference>
<feature type="region of interest" description="Disordered" evidence="3">
    <location>
        <begin position="1"/>
        <end position="92"/>
    </location>
</feature>
<dbReference type="GO" id="GO:0042797">
    <property type="term" value="P:tRNA transcription by RNA polymerase III"/>
    <property type="evidence" value="ECO:0007669"/>
    <property type="project" value="TreeGrafter"/>
</dbReference>
<dbReference type="PANTHER" id="PTHR47227:SF5">
    <property type="entry name" value="DNA-DIRECTED RNA POLYMERASES I, II, AND III SUBUNIT RPABC2"/>
    <property type="match status" value="1"/>
</dbReference>
<keyword evidence="1 4" id="KW-0240">DNA-directed RNA polymerase</keyword>
<protein>
    <submittedName>
        <fullName evidence="4">DNA-directed RNA polymerase</fullName>
    </submittedName>
</protein>
<dbReference type="EMBL" id="QEAO01000024">
    <property type="protein sequence ID" value="TPX33041.1"/>
    <property type="molecule type" value="Genomic_DNA"/>
</dbReference>
<keyword evidence="2" id="KW-0804">Transcription</keyword>
<dbReference type="SMART" id="SM01409">
    <property type="entry name" value="RNA_pol_Rpb6"/>
    <property type="match status" value="1"/>
</dbReference>
<dbReference type="Pfam" id="PF01192">
    <property type="entry name" value="RNA_pol_Rpb6"/>
    <property type="match status" value="1"/>
</dbReference>
<dbReference type="SUPFAM" id="SSF63562">
    <property type="entry name" value="RPB6/omega subunit-like"/>
    <property type="match status" value="1"/>
</dbReference>
<dbReference type="GO" id="GO:0003677">
    <property type="term" value="F:DNA binding"/>
    <property type="evidence" value="ECO:0007669"/>
    <property type="project" value="InterPro"/>
</dbReference>
<organism evidence="4 5">
    <name type="scientific">Synchytrium microbalum</name>
    <dbReference type="NCBI Taxonomy" id="1806994"/>
    <lineage>
        <taxon>Eukaryota</taxon>
        <taxon>Fungi</taxon>
        <taxon>Fungi incertae sedis</taxon>
        <taxon>Chytridiomycota</taxon>
        <taxon>Chytridiomycota incertae sedis</taxon>
        <taxon>Chytridiomycetes</taxon>
        <taxon>Synchytriales</taxon>
        <taxon>Synchytriaceae</taxon>
        <taxon>Synchytrium</taxon>
    </lineage>
</organism>
<proteinExistence type="inferred from homology"/>
<dbReference type="GO" id="GO:0005666">
    <property type="term" value="C:RNA polymerase III complex"/>
    <property type="evidence" value="ECO:0007669"/>
    <property type="project" value="TreeGrafter"/>
</dbReference>
<gene>
    <name evidence="4" type="ORF">SmJEL517_g03974</name>
</gene>
<dbReference type="OrthoDB" id="259769at2759"/>
<evidence type="ECO:0000313" key="5">
    <source>
        <dbReference type="Proteomes" id="UP000319731"/>
    </source>
</evidence>
<dbReference type="RefSeq" id="XP_031024136.1">
    <property type="nucleotide sequence ID" value="XM_031169902.1"/>
</dbReference>
<sequence>MDEDEGGGGGEYADQEFEEEQLDDDEPYEEQEPQGNDEDDGAEHGETGPDGFRTEVMQIDGQERPAQENGVHQPTKRRKPGPIPKEARSTTPYLTKYEKARVLGTRALQISMNAPVLVDTGNLSDPLQIALKELKAKRTPLRIRRFLPDGSYEDWDVAELIPLD</sequence>
<dbReference type="InterPro" id="IPR020708">
    <property type="entry name" value="DNA-dir_RNA_polK_14-18kDa_CS"/>
</dbReference>
<dbReference type="GO" id="GO:0005736">
    <property type="term" value="C:RNA polymerase I complex"/>
    <property type="evidence" value="ECO:0007669"/>
    <property type="project" value="TreeGrafter"/>
</dbReference>
<dbReference type="GO" id="GO:0006366">
    <property type="term" value="P:transcription by RNA polymerase II"/>
    <property type="evidence" value="ECO:0007669"/>
    <property type="project" value="TreeGrafter"/>
</dbReference>
<dbReference type="InterPro" id="IPR036161">
    <property type="entry name" value="RPB6/omega-like_sf"/>
</dbReference>